<dbReference type="RefSeq" id="WP_106204816.1">
    <property type="nucleotide sequence ID" value="NZ_PVTD01000003.1"/>
</dbReference>
<keyword evidence="1 2" id="KW-0732">Signal</keyword>
<evidence type="ECO:0000256" key="2">
    <source>
        <dbReference type="SAM" id="SignalP"/>
    </source>
</evidence>
<evidence type="ECO:0000256" key="1">
    <source>
        <dbReference type="ARBA" id="ARBA00022729"/>
    </source>
</evidence>
<dbReference type="AlphaFoldDB" id="A0A2T0RTP9"/>
<feature type="chain" id="PRO_5015423820" evidence="2">
    <location>
        <begin position="32"/>
        <end position="332"/>
    </location>
</feature>
<reference evidence="4 5" key="1">
    <citation type="submission" date="2018-03" db="EMBL/GenBank/DDBJ databases">
        <title>Genomic Encyclopedia of Archaeal and Bacterial Type Strains, Phase II (KMG-II): from individual species to whole genera.</title>
        <authorList>
            <person name="Goeker M."/>
        </authorList>
    </citation>
    <scope>NUCLEOTIDE SEQUENCE [LARGE SCALE GENOMIC DNA]</scope>
    <source>
        <strain evidence="4 5">DSM 29328</strain>
    </source>
</reference>
<accession>A0A2T0RTP9</accession>
<dbReference type="PANTHER" id="PTHR43208">
    <property type="entry name" value="ABC TRANSPORTER SUBSTRATE-BINDING PROTEIN"/>
    <property type="match status" value="1"/>
</dbReference>
<feature type="signal peptide" evidence="2">
    <location>
        <begin position="1"/>
        <end position="31"/>
    </location>
</feature>
<keyword evidence="5" id="KW-1185">Reference proteome</keyword>
<dbReference type="InterPro" id="IPR003760">
    <property type="entry name" value="PnrA-like"/>
</dbReference>
<feature type="domain" description="ABC transporter substrate-binding protein PnrA-like" evidence="3">
    <location>
        <begin position="49"/>
        <end position="277"/>
    </location>
</feature>
<organism evidence="4 5">
    <name type="scientific">Aliiruegeria haliotis</name>
    <dbReference type="NCBI Taxonomy" id="1280846"/>
    <lineage>
        <taxon>Bacteria</taxon>
        <taxon>Pseudomonadati</taxon>
        <taxon>Pseudomonadota</taxon>
        <taxon>Alphaproteobacteria</taxon>
        <taxon>Rhodobacterales</taxon>
        <taxon>Roseobacteraceae</taxon>
        <taxon>Aliiruegeria</taxon>
    </lineage>
</organism>
<dbReference type="CDD" id="cd06304">
    <property type="entry name" value="PBP1_BmpA_Med_PnrA-like"/>
    <property type="match status" value="1"/>
</dbReference>
<proteinExistence type="predicted"/>
<gene>
    <name evidence="4" type="ORF">CLV78_103319</name>
</gene>
<dbReference type="Gene3D" id="3.40.50.2300">
    <property type="match status" value="2"/>
</dbReference>
<dbReference type="InterPro" id="IPR052910">
    <property type="entry name" value="ABC-Purine-Binding"/>
</dbReference>
<dbReference type="Pfam" id="PF02608">
    <property type="entry name" value="Bmp"/>
    <property type="match status" value="1"/>
</dbReference>
<evidence type="ECO:0000259" key="3">
    <source>
        <dbReference type="Pfam" id="PF02608"/>
    </source>
</evidence>
<protein>
    <submittedName>
        <fullName evidence="4">Nucleoside-binding protein</fullName>
    </submittedName>
</protein>
<dbReference type="Proteomes" id="UP000239480">
    <property type="component" value="Unassembled WGS sequence"/>
</dbReference>
<sequence length="332" mass="35823">MPAISSRIGRRALLASATALTLIASSGAALAADKVKVAAIFTLPVEQQWISRIHKALNTAAERGDIEYVFSENVSNTDYERVMREYAEAGHQLVVGEVFGLERAARKVAADYPETGFLMGSSFQPQKPNFSVFDNYIHEPSYLTGMIAGEATESNVIGMVGGYAIPEVNRLMHAFMEGAREVNPEVRFLVNFIDSWYDPPKAKESAFAMMDAGADVMYAERFGVSDAAVERGVKAIGNVIDTSADYPDTILASAIWHMEATIDKAVEAVAAGTFEAADYGVYSYMEYGGGSITVDEGLVPADVLEKVKAKEADILSGAFKVEVNDEAPVSDK</sequence>
<name>A0A2T0RTP9_9RHOB</name>
<dbReference type="GO" id="GO:0005886">
    <property type="term" value="C:plasma membrane"/>
    <property type="evidence" value="ECO:0007669"/>
    <property type="project" value="InterPro"/>
</dbReference>
<evidence type="ECO:0000313" key="5">
    <source>
        <dbReference type="Proteomes" id="UP000239480"/>
    </source>
</evidence>
<dbReference type="InterPro" id="IPR006311">
    <property type="entry name" value="TAT_signal"/>
</dbReference>
<dbReference type="EMBL" id="PVTD01000003">
    <property type="protein sequence ID" value="PRY24453.1"/>
    <property type="molecule type" value="Genomic_DNA"/>
</dbReference>
<evidence type="ECO:0000313" key="4">
    <source>
        <dbReference type="EMBL" id="PRY24453.1"/>
    </source>
</evidence>
<dbReference type="PANTHER" id="PTHR43208:SF1">
    <property type="entry name" value="ABC TRANSPORTER SUBSTRATE-BINDING PROTEIN"/>
    <property type="match status" value="1"/>
</dbReference>
<comment type="caution">
    <text evidence="4">The sequence shown here is derived from an EMBL/GenBank/DDBJ whole genome shotgun (WGS) entry which is preliminary data.</text>
</comment>
<dbReference type="PROSITE" id="PS51318">
    <property type="entry name" value="TAT"/>
    <property type="match status" value="1"/>
</dbReference>
<dbReference type="OrthoDB" id="149576at2"/>